<dbReference type="Proteomes" id="UP001589867">
    <property type="component" value="Unassembled WGS sequence"/>
</dbReference>
<evidence type="ECO:0000313" key="1">
    <source>
        <dbReference type="EMBL" id="MFC0529848.1"/>
    </source>
</evidence>
<evidence type="ECO:0000313" key="2">
    <source>
        <dbReference type="Proteomes" id="UP001589867"/>
    </source>
</evidence>
<organism evidence="1 2">
    <name type="scientific">Phytohabitans kaempferiae</name>
    <dbReference type="NCBI Taxonomy" id="1620943"/>
    <lineage>
        <taxon>Bacteria</taxon>
        <taxon>Bacillati</taxon>
        <taxon>Actinomycetota</taxon>
        <taxon>Actinomycetes</taxon>
        <taxon>Micromonosporales</taxon>
        <taxon>Micromonosporaceae</taxon>
    </lineage>
</organism>
<name>A0ABV6M5X5_9ACTN</name>
<keyword evidence="2" id="KW-1185">Reference proteome</keyword>
<accession>A0ABV6M5X5</accession>
<comment type="caution">
    <text evidence="1">The sequence shown here is derived from an EMBL/GenBank/DDBJ whole genome shotgun (WGS) entry which is preliminary data.</text>
</comment>
<protein>
    <recommendedName>
        <fullName evidence="3">DinB-like domain-containing protein</fullName>
    </recommendedName>
</protein>
<gene>
    <name evidence="1" type="ORF">ACFFIA_19495</name>
</gene>
<dbReference type="RefSeq" id="WP_377252914.1">
    <property type="nucleotide sequence ID" value="NZ_JBHLUH010000039.1"/>
</dbReference>
<sequence length="225" mass="24283">MPSRRIAVCLEVAPKDTVASAIEWPGWSRAGRGEDAALEALASYAERYRPVAEQAGMAFPSTVAFDVVDRMPGASATAFAAPECRRPFPQLTAEAEREKVTPAVAARLAGLVTATWATFDEIAAMSPAELRKGPRGGGRDRDQLIDHVLAAETTFARKLGVRLKRPAVGDLAAIEELREAIAAIVGTPSDGSPVVPDGWTPRYAARRIAWHALEHAWEMQDRTEI</sequence>
<reference evidence="1 2" key="1">
    <citation type="submission" date="2024-09" db="EMBL/GenBank/DDBJ databases">
        <authorList>
            <person name="Sun Q."/>
            <person name="Mori K."/>
        </authorList>
    </citation>
    <scope>NUCLEOTIDE SEQUENCE [LARGE SCALE GENOMIC DNA]</scope>
    <source>
        <strain evidence="1 2">TBRC 3947</strain>
    </source>
</reference>
<proteinExistence type="predicted"/>
<evidence type="ECO:0008006" key="3">
    <source>
        <dbReference type="Google" id="ProtNLM"/>
    </source>
</evidence>
<dbReference type="EMBL" id="JBHLUH010000039">
    <property type="protein sequence ID" value="MFC0529848.1"/>
    <property type="molecule type" value="Genomic_DNA"/>
</dbReference>